<name>A0A0J1B7U4_RHOIS</name>
<dbReference type="Proteomes" id="UP000036367">
    <property type="component" value="Unassembled WGS sequence"/>
</dbReference>
<comment type="caution">
    <text evidence="1">The sequence shown here is derived from an EMBL/GenBank/DDBJ whole genome shotgun (WGS) entry which is preliminary data.</text>
</comment>
<gene>
    <name evidence="1" type="ORF">RISK_005098</name>
</gene>
<reference evidence="1" key="1">
    <citation type="submission" date="2015-05" db="EMBL/GenBank/DDBJ databases">
        <title>Permanent draft genome of Rhodopirellula islandicus K833.</title>
        <authorList>
            <person name="Kizina J."/>
            <person name="Richter M."/>
            <person name="Glockner F.O."/>
            <person name="Harder J."/>
        </authorList>
    </citation>
    <scope>NUCLEOTIDE SEQUENCE [LARGE SCALE GENOMIC DNA]</scope>
    <source>
        <strain evidence="1">K833</strain>
    </source>
</reference>
<evidence type="ECO:0000313" key="1">
    <source>
        <dbReference type="EMBL" id="KLU02802.1"/>
    </source>
</evidence>
<proteinExistence type="predicted"/>
<accession>A0A0J1B7U4</accession>
<dbReference type="EMBL" id="LECT01000043">
    <property type="protein sequence ID" value="KLU02802.1"/>
    <property type="molecule type" value="Genomic_DNA"/>
</dbReference>
<protein>
    <submittedName>
        <fullName evidence="1">Uncharacterized protein</fullName>
    </submittedName>
</protein>
<sequence length="37" mass="4251">MVRRLPRHLIWHPGLNCIGTRIGTRIGMRQLETIPSA</sequence>
<dbReference type="AlphaFoldDB" id="A0A0J1B7U4"/>
<evidence type="ECO:0000313" key="2">
    <source>
        <dbReference type="Proteomes" id="UP000036367"/>
    </source>
</evidence>
<organism evidence="1 2">
    <name type="scientific">Rhodopirellula islandica</name>
    <dbReference type="NCBI Taxonomy" id="595434"/>
    <lineage>
        <taxon>Bacteria</taxon>
        <taxon>Pseudomonadati</taxon>
        <taxon>Planctomycetota</taxon>
        <taxon>Planctomycetia</taxon>
        <taxon>Pirellulales</taxon>
        <taxon>Pirellulaceae</taxon>
        <taxon>Rhodopirellula</taxon>
    </lineage>
</organism>
<keyword evidence="2" id="KW-1185">Reference proteome</keyword>
<dbReference type="STRING" id="595434.RISK_005098"/>